<sequence>MVRDLLPLLPSEPHTARRPHRWRLFLHSNGTLKIGFFSIAFIITGIIVYVASFPPYDPSWRLPDWHLPSRFDPDSLELADPNGPLHAPSPSPPSPVSDVLTLEQIRDIVAPTRGFFSRDYSLHLGWNNVRYIFEAALLQAELLNRTLVLPSFLYARACEYNITVCANYATMVNKGDAMGSGQWDGLPIEQQMGFRIPISAMVNITHLRSRQPVITASEYLRLHGQDPESESGNGFWARQSYHTHPNVFETNKTKTPSLFVIENHWYSSINTIRVDYISEAMKRRGKLERHSEPYHYNGSAEYWPPQETTELSVFLRWRGHVMEWGTAMSVLEEKSDLVGDVDLHDDQVVEELLNVHGWEVLHSFNTFGMDPAKLIIGPARLVAQRSSIRGFKDDFHDEDADVVVLAGETHGDTRAGAMMFTEDLQRKRFASSVVHSLIPPQKVLDLAEVLSLRMRQRTGGRMWMGAHMRRGDFVEFGWAMEMGPEDHIQRVKDRLQAGRTALVDLHYNHNWQTYDDLDGVMLDPEQATLPPPRAEDPFFIATDERDPDARRTFAAAGAVFLSDLLTMEDRRDFGWPLMITDLVALVEQQLLVRSSFFYGHGLSSFAGAILNMRAGRGADPRTTVLD</sequence>
<dbReference type="Gene3D" id="3.40.50.11350">
    <property type="match status" value="1"/>
</dbReference>
<dbReference type="AlphaFoldDB" id="A0AAD4LJU4"/>
<dbReference type="CDD" id="cd11296">
    <property type="entry name" value="O-FucT_like"/>
    <property type="match status" value="1"/>
</dbReference>
<dbReference type="InterPro" id="IPR045130">
    <property type="entry name" value="OFUT2-like"/>
</dbReference>
<reference evidence="5" key="1">
    <citation type="submission" date="2022-01" db="EMBL/GenBank/DDBJ databases">
        <title>Comparative genomics reveals a dynamic genome evolution in the ectomycorrhizal milk-cap (Lactarius) mushrooms.</title>
        <authorList>
            <consortium name="DOE Joint Genome Institute"/>
            <person name="Lebreton A."/>
            <person name="Tang N."/>
            <person name="Kuo A."/>
            <person name="LaButti K."/>
            <person name="Drula E."/>
            <person name="Barry K."/>
            <person name="Clum A."/>
            <person name="Lipzen A."/>
            <person name="Mousain D."/>
            <person name="Ng V."/>
            <person name="Wang R."/>
            <person name="Wang X."/>
            <person name="Dai Y."/>
            <person name="Henrissat B."/>
            <person name="Grigoriev I.V."/>
            <person name="Guerin-Laguette A."/>
            <person name="Yu F."/>
            <person name="Martin F.M."/>
        </authorList>
    </citation>
    <scope>NUCLEOTIDE SEQUENCE</scope>
    <source>
        <strain evidence="5">QP</strain>
    </source>
</reference>
<dbReference type="Proteomes" id="UP001201163">
    <property type="component" value="Unassembled WGS sequence"/>
</dbReference>
<dbReference type="PANTHER" id="PTHR13398:SF0">
    <property type="entry name" value="GDP-FUCOSE PROTEIN O-FUCOSYLTRANSFERASE 2"/>
    <property type="match status" value="1"/>
</dbReference>
<evidence type="ECO:0000256" key="1">
    <source>
        <dbReference type="ARBA" id="ARBA00022679"/>
    </source>
</evidence>
<protein>
    <recommendedName>
        <fullName evidence="7">O-fucosyltransferase family protein</fullName>
    </recommendedName>
</protein>
<keyword evidence="4" id="KW-0812">Transmembrane</keyword>
<gene>
    <name evidence="5" type="ORF">EDB92DRAFT_376405</name>
</gene>
<evidence type="ECO:0000313" key="5">
    <source>
        <dbReference type="EMBL" id="KAH8993725.1"/>
    </source>
</evidence>
<name>A0AAD4LJU4_9AGAM</name>
<proteinExistence type="predicted"/>
<feature type="transmembrane region" description="Helical" evidence="4">
    <location>
        <begin position="31"/>
        <end position="51"/>
    </location>
</feature>
<keyword evidence="4" id="KW-1133">Transmembrane helix</keyword>
<evidence type="ECO:0000256" key="2">
    <source>
        <dbReference type="ARBA" id="ARBA00023253"/>
    </source>
</evidence>
<keyword evidence="4" id="KW-0472">Membrane</keyword>
<organism evidence="5 6">
    <name type="scientific">Lactarius akahatsu</name>
    <dbReference type="NCBI Taxonomy" id="416441"/>
    <lineage>
        <taxon>Eukaryota</taxon>
        <taxon>Fungi</taxon>
        <taxon>Dikarya</taxon>
        <taxon>Basidiomycota</taxon>
        <taxon>Agaricomycotina</taxon>
        <taxon>Agaricomycetes</taxon>
        <taxon>Russulales</taxon>
        <taxon>Russulaceae</taxon>
        <taxon>Lactarius</taxon>
    </lineage>
</organism>
<evidence type="ECO:0008006" key="7">
    <source>
        <dbReference type="Google" id="ProtNLM"/>
    </source>
</evidence>
<comment type="caution">
    <text evidence="5">The sequence shown here is derived from an EMBL/GenBank/DDBJ whole genome shotgun (WGS) entry which is preliminary data.</text>
</comment>
<keyword evidence="1" id="KW-0808">Transferase</keyword>
<evidence type="ECO:0000256" key="3">
    <source>
        <dbReference type="ARBA" id="ARBA00023277"/>
    </source>
</evidence>
<accession>A0AAD4LJU4</accession>
<dbReference type="GO" id="GO:0046922">
    <property type="term" value="F:peptide-O-fucosyltransferase activity"/>
    <property type="evidence" value="ECO:0007669"/>
    <property type="project" value="InterPro"/>
</dbReference>
<keyword evidence="6" id="KW-1185">Reference proteome</keyword>
<keyword evidence="3" id="KW-0119">Carbohydrate metabolism</keyword>
<dbReference type="GO" id="GO:0006004">
    <property type="term" value="P:fucose metabolic process"/>
    <property type="evidence" value="ECO:0007669"/>
    <property type="project" value="UniProtKB-KW"/>
</dbReference>
<evidence type="ECO:0000256" key="4">
    <source>
        <dbReference type="SAM" id="Phobius"/>
    </source>
</evidence>
<dbReference type="PANTHER" id="PTHR13398">
    <property type="entry name" value="GDP-FUCOSE PROTEIN O-FUCOSYLTRANSFERASE 2"/>
    <property type="match status" value="1"/>
</dbReference>
<evidence type="ECO:0000313" key="6">
    <source>
        <dbReference type="Proteomes" id="UP001201163"/>
    </source>
</evidence>
<dbReference type="EMBL" id="JAKELL010000017">
    <property type="protein sequence ID" value="KAH8993725.1"/>
    <property type="molecule type" value="Genomic_DNA"/>
</dbReference>
<keyword evidence="2" id="KW-0294">Fucose metabolism</keyword>